<reference evidence="4 9" key="3">
    <citation type="submission" date="2019-09" db="EMBL/GenBank/DDBJ databases">
        <authorList>
            <consortium name="PulseNet: The National Subtyping Network for Foodborne Disease Surveillance"/>
            <person name="Tarr C.L."/>
            <person name="Trees E."/>
            <person name="Katz L.S."/>
            <person name="Carleton-Romer H.A."/>
            <person name="Stroika S."/>
            <person name="Kucerova Z."/>
            <person name="Roache K.F."/>
            <person name="Sabol A.L."/>
            <person name="Besser J."/>
            <person name="Gerner-Smidt P."/>
        </authorList>
    </citation>
    <scope>NUCLEOTIDE SEQUENCE [LARGE SCALE GENOMIC DNA]</scope>
    <source>
        <strain evidence="4 9">PNUSAL005692</strain>
    </source>
</reference>
<evidence type="ECO:0000313" key="5">
    <source>
        <dbReference type="EMBL" id="ECY9784739.1"/>
    </source>
</evidence>
<protein>
    <recommendedName>
        <fullName evidence="11">Replication-associated protein RepC</fullName>
    </recommendedName>
</protein>
<dbReference type="RefSeq" id="WP_031642473.1">
    <property type="nucleotide sequence ID" value="NZ_CP168882.1"/>
</dbReference>
<feature type="compositionally biased region" description="Basic and acidic residues" evidence="1">
    <location>
        <begin position="27"/>
        <end position="42"/>
    </location>
</feature>
<proteinExistence type="predicted"/>
<evidence type="ECO:0000313" key="2">
    <source>
        <dbReference type="EMBL" id="EAC5551973.1"/>
    </source>
</evidence>
<dbReference type="EMBL" id="AAAIXK010000013">
    <property type="protein sequence ID" value="EAC5551973.1"/>
    <property type="molecule type" value="Genomic_DNA"/>
</dbReference>
<dbReference type="Proteomes" id="UP000489121">
    <property type="component" value="Unassembled WGS sequence"/>
</dbReference>
<dbReference type="AlphaFoldDB" id="A0A685EKL1"/>
<evidence type="ECO:0000256" key="1">
    <source>
        <dbReference type="SAM" id="MobiDB-lite"/>
    </source>
</evidence>
<evidence type="ECO:0008006" key="11">
    <source>
        <dbReference type="Google" id="ProtNLM"/>
    </source>
</evidence>
<dbReference type="Proteomes" id="UP000840567">
    <property type="component" value="Unassembled WGS sequence"/>
</dbReference>
<dbReference type="EMBL" id="AALGDA010000206">
    <property type="protein sequence ID" value="ECY9784739.1"/>
    <property type="molecule type" value="Genomic_DNA"/>
</dbReference>
<evidence type="ECO:0000313" key="10">
    <source>
        <dbReference type="Proteomes" id="UP000840567"/>
    </source>
</evidence>
<reference evidence="7 10" key="1">
    <citation type="journal article" date="2018" name="Genome Biol.">
        <title>SKESA: strategic k-mer extension for scrupulous assemblies.</title>
        <authorList>
            <person name="Souvorov A."/>
            <person name="Agarwala R."/>
            <person name="Lipman D.J."/>
        </authorList>
    </citation>
    <scope>NUCLEOTIDE SEQUENCE [LARGE SCALE GENOMIC DNA]</scope>
    <source>
        <strain evidence="6">09CEB371LM</strain>
        <strain evidence="7">Sam_F526FDD3-C0F7-43DB-B204-E231FEF9C926</strain>
    </source>
</reference>
<reference evidence="2 8" key="2">
    <citation type="submission" date="2018-06" db="EMBL/GenBank/DDBJ databases">
        <authorList>
            <consortium name="GenomeTrakr: Next Generation Sequencing Network for Food Pathogen Tracability"/>
        </authorList>
    </citation>
    <scope>NUCLEOTIDE SEQUENCE [LARGE SCALE GENOMIC DNA]</scope>
    <source>
        <strain evidence="2 8">FDA00007096</strain>
        <strain evidence="3">FDA00014666</strain>
    </source>
</reference>
<dbReference type="EMBL" id="AALGDA010000051">
    <property type="protein sequence ID" value="ECY9783774.1"/>
    <property type="molecule type" value="Genomic_DNA"/>
</dbReference>
<feature type="region of interest" description="Disordered" evidence="1">
    <location>
        <begin position="1"/>
        <end position="42"/>
    </location>
</feature>
<accession>A0A685EKL1</accession>
<dbReference type="EMBL" id="DAAEEB010000016">
    <property type="protein sequence ID" value="HAA8054506.1"/>
    <property type="molecule type" value="Genomic_DNA"/>
</dbReference>
<organism evidence="7 10">
    <name type="scientific">Listeria monocytogenes</name>
    <dbReference type="NCBI Taxonomy" id="1639"/>
    <lineage>
        <taxon>Bacteria</taxon>
        <taxon>Bacillati</taxon>
        <taxon>Bacillota</taxon>
        <taxon>Bacilli</taxon>
        <taxon>Bacillales</taxon>
        <taxon>Listeriaceae</taxon>
        <taxon>Listeria</taxon>
    </lineage>
</organism>
<evidence type="ECO:0000313" key="4">
    <source>
        <dbReference type="EMBL" id="ECY9783774.1"/>
    </source>
</evidence>
<dbReference type="EMBL" id="AAKFCP010000044">
    <property type="protein sequence ID" value="ECR2347369.1"/>
    <property type="molecule type" value="Genomic_DNA"/>
</dbReference>
<comment type="caution">
    <text evidence="7">The sequence shown here is derived from an EMBL/GenBank/DDBJ whole genome shotgun (WGS) entry which is preliminary data.</text>
</comment>
<sequence length="111" mass="12885">MTTNKGRGLLNTAKRIPGNFQPSQAYNEKENSTKEKEISDKKAEAEKIKNQKFKNQEGTIKTSIQTKEELQALKNITKTKFDYEIIDLLIDTYVNNELTPEQRRKFKAMTE</sequence>
<evidence type="ECO:0000313" key="9">
    <source>
        <dbReference type="Proteomes" id="UP000489121"/>
    </source>
</evidence>
<evidence type="ECO:0000313" key="3">
    <source>
        <dbReference type="EMBL" id="ECR2347369.1"/>
    </source>
</evidence>
<gene>
    <name evidence="2" type="ORF">ARY78_16285</name>
    <name evidence="3" type="ORF">F1F65_15675</name>
    <name evidence="4" type="ORF">F6515_12330</name>
    <name evidence="5" type="ORF">F6515_17405</name>
    <name evidence="6" type="ORF">GHH22_15320</name>
    <name evidence="7" type="ORF">GHO09_14635</name>
</gene>
<dbReference type="EMBL" id="DAAEQL010000013">
    <property type="protein sequence ID" value="HAA8491732.1"/>
    <property type="molecule type" value="Genomic_DNA"/>
</dbReference>
<dbReference type="Proteomes" id="UP000365297">
    <property type="component" value="Unassembled WGS sequence"/>
</dbReference>
<reference evidence="7" key="4">
    <citation type="submission" date="2019-10" db="EMBL/GenBank/DDBJ databases">
        <authorList>
            <consortium name="NCBI Pathogen Detection Project"/>
        </authorList>
    </citation>
    <scope>NUCLEOTIDE SEQUENCE</scope>
    <source>
        <strain evidence="6">09CEB371LM</strain>
        <strain evidence="7">Sam_F526FDD3-C0F7-43DB-B204-E231FEF9C926</strain>
    </source>
</reference>
<dbReference type="Proteomes" id="UP000840039">
    <property type="component" value="Unassembled WGS sequence"/>
</dbReference>
<evidence type="ECO:0000313" key="8">
    <source>
        <dbReference type="Proteomes" id="UP000365297"/>
    </source>
</evidence>
<evidence type="ECO:0000313" key="6">
    <source>
        <dbReference type="EMBL" id="HAA8054506.1"/>
    </source>
</evidence>
<name>A0A685EKL1_LISMN</name>
<evidence type="ECO:0000313" key="7">
    <source>
        <dbReference type="EMBL" id="HAA8491732.1"/>
    </source>
</evidence>